<dbReference type="InterPro" id="IPR034746">
    <property type="entry name" value="POTRA"/>
</dbReference>
<evidence type="ECO:0000256" key="6">
    <source>
        <dbReference type="ARBA" id="ARBA00022989"/>
    </source>
</evidence>
<dbReference type="InterPro" id="IPR026579">
    <property type="entry name" value="FtsQ"/>
</dbReference>
<keyword evidence="3 9" id="KW-0997">Cell inner membrane</keyword>
<dbReference type="PANTHER" id="PTHR35851:SF1">
    <property type="entry name" value="CELL DIVISION PROTEIN FTSQ"/>
    <property type="match status" value="1"/>
</dbReference>
<dbReference type="STRING" id="1913578.LPB140_09395"/>
<dbReference type="PROSITE" id="PS51779">
    <property type="entry name" value="POTRA"/>
    <property type="match status" value="1"/>
</dbReference>
<name>A0A1L3JCW2_9SPHN</name>
<dbReference type="KEGG" id="sphl:LPB140_09395"/>
<evidence type="ECO:0000256" key="4">
    <source>
        <dbReference type="ARBA" id="ARBA00022618"/>
    </source>
</evidence>
<proteinExistence type="inferred from homology"/>
<keyword evidence="4 9" id="KW-0132">Cell division</keyword>
<gene>
    <name evidence="9" type="primary">ftsQ</name>
    <name evidence="12" type="ORF">LPB140_09395</name>
</gene>
<dbReference type="GO" id="GO:0032153">
    <property type="term" value="C:cell division site"/>
    <property type="evidence" value="ECO:0007669"/>
    <property type="project" value="UniProtKB-UniRule"/>
</dbReference>
<comment type="subcellular location">
    <subcellularLocation>
        <location evidence="9">Cell inner membrane</location>
        <topology evidence="9">Single-pass type II membrane protein</topology>
    </subcellularLocation>
    <subcellularLocation>
        <location evidence="1">Membrane</location>
    </subcellularLocation>
    <text evidence="9">Localizes to the division septum.</text>
</comment>
<evidence type="ECO:0000256" key="3">
    <source>
        <dbReference type="ARBA" id="ARBA00022519"/>
    </source>
</evidence>
<dbReference type="PANTHER" id="PTHR35851">
    <property type="entry name" value="CELL DIVISION PROTEIN FTSQ"/>
    <property type="match status" value="1"/>
</dbReference>
<evidence type="ECO:0000313" key="12">
    <source>
        <dbReference type="EMBL" id="APG62968.1"/>
    </source>
</evidence>
<dbReference type="Proteomes" id="UP000242561">
    <property type="component" value="Chromosome"/>
</dbReference>
<evidence type="ECO:0000256" key="1">
    <source>
        <dbReference type="ARBA" id="ARBA00004370"/>
    </source>
</evidence>
<dbReference type="GO" id="GO:0005886">
    <property type="term" value="C:plasma membrane"/>
    <property type="evidence" value="ECO:0007669"/>
    <property type="project" value="UniProtKB-SubCell"/>
</dbReference>
<dbReference type="OrthoDB" id="9783091at2"/>
<keyword evidence="8 9" id="KW-0131">Cell cycle</keyword>
<evidence type="ECO:0000256" key="7">
    <source>
        <dbReference type="ARBA" id="ARBA00023136"/>
    </source>
</evidence>
<dbReference type="Pfam" id="PF03799">
    <property type="entry name" value="FtsQ_DivIB_C"/>
    <property type="match status" value="1"/>
</dbReference>
<comment type="function">
    <text evidence="9">Essential cell division protein.</text>
</comment>
<evidence type="ECO:0000256" key="10">
    <source>
        <dbReference type="SAM" id="MobiDB-lite"/>
    </source>
</evidence>
<dbReference type="GO" id="GO:0043093">
    <property type="term" value="P:FtsZ-dependent cytokinesis"/>
    <property type="evidence" value="ECO:0007669"/>
    <property type="project" value="UniProtKB-UniRule"/>
</dbReference>
<keyword evidence="5 9" id="KW-0812">Transmembrane</keyword>
<comment type="similarity">
    <text evidence="9">Belongs to the FtsQ/DivIB family. FtsQ subfamily.</text>
</comment>
<feature type="region of interest" description="Disordered" evidence="10">
    <location>
        <begin position="1"/>
        <end position="24"/>
    </location>
</feature>
<organism evidence="12 13">
    <name type="scientific">Sphingorhabdus lutea</name>
    <dbReference type="NCBI Taxonomy" id="1913578"/>
    <lineage>
        <taxon>Bacteria</taxon>
        <taxon>Pseudomonadati</taxon>
        <taxon>Pseudomonadota</taxon>
        <taxon>Alphaproteobacteria</taxon>
        <taxon>Sphingomonadales</taxon>
        <taxon>Sphingomonadaceae</taxon>
        <taxon>Sphingorhabdus</taxon>
    </lineage>
</organism>
<feature type="compositionally biased region" description="Basic and acidic residues" evidence="10">
    <location>
        <begin position="284"/>
        <end position="300"/>
    </location>
</feature>
<dbReference type="RefSeq" id="WP_072559620.1">
    <property type="nucleotide sequence ID" value="NZ_CP018154.1"/>
</dbReference>
<evidence type="ECO:0000256" key="8">
    <source>
        <dbReference type="ARBA" id="ARBA00023306"/>
    </source>
</evidence>
<feature type="compositionally biased region" description="Basic residues" evidence="10">
    <location>
        <begin position="1"/>
        <end position="11"/>
    </location>
</feature>
<dbReference type="InterPro" id="IPR013685">
    <property type="entry name" value="POTRA_FtsQ_type"/>
</dbReference>
<dbReference type="InterPro" id="IPR005548">
    <property type="entry name" value="Cell_div_FtsQ/DivIB_C"/>
</dbReference>
<feature type="domain" description="POTRA" evidence="11">
    <location>
        <begin position="89"/>
        <end position="157"/>
    </location>
</feature>
<evidence type="ECO:0000313" key="13">
    <source>
        <dbReference type="Proteomes" id="UP000242561"/>
    </source>
</evidence>
<evidence type="ECO:0000256" key="5">
    <source>
        <dbReference type="ARBA" id="ARBA00022692"/>
    </source>
</evidence>
<evidence type="ECO:0000256" key="2">
    <source>
        <dbReference type="ARBA" id="ARBA00022475"/>
    </source>
</evidence>
<protein>
    <recommendedName>
        <fullName evidence="9">Cell division protein FtsQ</fullName>
    </recommendedName>
</protein>
<sequence>MSRASIKRGQKNKADPKSRAAPRKKRVKKISNFDRFIANIPISSQHLRKIITAAIVAFILLALFLFGRAMGVPQMIFDHYVDMSKRAGFEVKRVEVNGMNRVDQIRVYDLVLAEENRAMPLVDVERIRRDLLTYGWVKEVRVSRRLPDSLVVDIVEREPVARWKINGDIALVDSEGVILKDVEISGNDALILILGNGANQQVGSLNALLEKVSSLRPEIVAANWIGNRRWDIEFKTGEVLALPEGKEQAETAFVKFARMDGVNRLLGRGTLRFDMRDPDRAYFRVKTAQDKNESDDKKTDDSDDNSEKPAMPATSEEDGV</sequence>
<evidence type="ECO:0000256" key="9">
    <source>
        <dbReference type="HAMAP-Rule" id="MF_00911"/>
    </source>
</evidence>
<evidence type="ECO:0000259" key="11">
    <source>
        <dbReference type="PROSITE" id="PS51779"/>
    </source>
</evidence>
<dbReference type="Pfam" id="PF08478">
    <property type="entry name" value="POTRA_1"/>
    <property type="match status" value="1"/>
</dbReference>
<dbReference type="GO" id="GO:0090529">
    <property type="term" value="P:cell septum assembly"/>
    <property type="evidence" value="ECO:0007669"/>
    <property type="project" value="InterPro"/>
</dbReference>
<dbReference type="Gene3D" id="3.10.20.310">
    <property type="entry name" value="membrane protein fhac"/>
    <property type="match status" value="1"/>
</dbReference>
<reference evidence="12 13" key="1">
    <citation type="submission" date="2016-11" db="EMBL/GenBank/DDBJ databases">
        <title>Sphingorhabdus sp. LPB0140, isolated from marine environment.</title>
        <authorList>
            <person name="Kim E."/>
            <person name="Yi H."/>
        </authorList>
    </citation>
    <scope>NUCLEOTIDE SEQUENCE [LARGE SCALE GENOMIC DNA]</scope>
    <source>
        <strain evidence="12 13">LPB0140</strain>
    </source>
</reference>
<keyword evidence="6 9" id="KW-1133">Transmembrane helix</keyword>
<keyword evidence="13" id="KW-1185">Reference proteome</keyword>
<dbReference type="AlphaFoldDB" id="A0A1L3JCW2"/>
<feature type="region of interest" description="Disordered" evidence="10">
    <location>
        <begin position="284"/>
        <end position="320"/>
    </location>
</feature>
<accession>A0A1L3JCW2</accession>
<keyword evidence="7 9" id="KW-0472">Membrane</keyword>
<dbReference type="HAMAP" id="MF_00911">
    <property type="entry name" value="FtsQ_subfam"/>
    <property type="match status" value="1"/>
</dbReference>
<keyword evidence="2 9" id="KW-1003">Cell membrane</keyword>
<dbReference type="EMBL" id="CP018154">
    <property type="protein sequence ID" value="APG62968.1"/>
    <property type="molecule type" value="Genomic_DNA"/>
</dbReference>